<evidence type="ECO:0000313" key="2">
    <source>
        <dbReference type="Proteomes" id="UP001060085"/>
    </source>
</evidence>
<dbReference type="EMBL" id="CM044707">
    <property type="protein sequence ID" value="KAI5653828.1"/>
    <property type="molecule type" value="Genomic_DNA"/>
</dbReference>
<organism evidence="1 2">
    <name type="scientific">Catharanthus roseus</name>
    <name type="common">Madagascar periwinkle</name>
    <name type="synonym">Vinca rosea</name>
    <dbReference type="NCBI Taxonomy" id="4058"/>
    <lineage>
        <taxon>Eukaryota</taxon>
        <taxon>Viridiplantae</taxon>
        <taxon>Streptophyta</taxon>
        <taxon>Embryophyta</taxon>
        <taxon>Tracheophyta</taxon>
        <taxon>Spermatophyta</taxon>
        <taxon>Magnoliopsida</taxon>
        <taxon>eudicotyledons</taxon>
        <taxon>Gunneridae</taxon>
        <taxon>Pentapetalae</taxon>
        <taxon>asterids</taxon>
        <taxon>lamiids</taxon>
        <taxon>Gentianales</taxon>
        <taxon>Apocynaceae</taxon>
        <taxon>Rauvolfioideae</taxon>
        <taxon>Vinceae</taxon>
        <taxon>Catharanthinae</taxon>
        <taxon>Catharanthus</taxon>
    </lineage>
</organism>
<reference evidence="2" key="1">
    <citation type="journal article" date="2023" name="Nat. Plants">
        <title>Single-cell RNA sequencing provides a high-resolution roadmap for understanding the multicellular compartmentation of specialized metabolism.</title>
        <authorList>
            <person name="Sun S."/>
            <person name="Shen X."/>
            <person name="Li Y."/>
            <person name="Li Y."/>
            <person name="Wang S."/>
            <person name="Li R."/>
            <person name="Zhang H."/>
            <person name="Shen G."/>
            <person name="Guo B."/>
            <person name="Wei J."/>
            <person name="Xu J."/>
            <person name="St-Pierre B."/>
            <person name="Chen S."/>
            <person name="Sun C."/>
        </authorList>
    </citation>
    <scope>NUCLEOTIDE SEQUENCE [LARGE SCALE GENOMIC DNA]</scope>
</reference>
<gene>
    <name evidence="1" type="ORF">M9H77_31015</name>
</gene>
<protein>
    <submittedName>
        <fullName evidence="1">Uncharacterized protein</fullName>
    </submittedName>
</protein>
<proteinExistence type="predicted"/>
<keyword evidence="2" id="KW-1185">Reference proteome</keyword>
<sequence length="246" mass="26876">MNFIWIISATTCNFFLFYFLIFFFLFPSFPCTRASSNGVDDSDLGEWIHLKRGVNRGGCGPIGLRGKRIILCDGVRPPSENLIVAFHVSLHSGVEAAVMCLDSLELPNLLPRGWALVFGTYSLVPRGTQISYSATVDLVAGLRISQVVSEHLGWHILPVDGYIRRVYFETVEGLVVQGVEPRVSIEKDPSEAESDVEMLPEQEEAAPAPVDAEGMDTLAVGGFPVPLSPICGYCLWSGQQVEAVGQ</sequence>
<name>A0ACC0A353_CATRO</name>
<accession>A0ACC0A353</accession>
<dbReference type="Proteomes" id="UP001060085">
    <property type="component" value="Linkage Group LG07"/>
</dbReference>
<evidence type="ECO:0000313" key="1">
    <source>
        <dbReference type="EMBL" id="KAI5653828.1"/>
    </source>
</evidence>
<comment type="caution">
    <text evidence="1">The sequence shown here is derived from an EMBL/GenBank/DDBJ whole genome shotgun (WGS) entry which is preliminary data.</text>
</comment>